<organism evidence="2 3">
    <name type="scientific">Tegillarca granosa</name>
    <name type="common">Malaysian cockle</name>
    <name type="synonym">Anadara granosa</name>
    <dbReference type="NCBI Taxonomy" id="220873"/>
    <lineage>
        <taxon>Eukaryota</taxon>
        <taxon>Metazoa</taxon>
        <taxon>Spiralia</taxon>
        <taxon>Lophotrochozoa</taxon>
        <taxon>Mollusca</taxon>
        <taxon>Bivalvia</taxon>
        <taxon>Autobranchia</taxon>
        <taxon>Pteriomorphia</taxon>
        <taxon>Arcoida</taxon>
        <taxon>Arcoidea</taxon>
        <taxon>Arcidae</taxon>
        <taxon>Tegillarca</taxon>
    </lineage>
</organism>
<dbReference type="Proteomes" id="UP001217089">
    <property type="component" value="Unassembled WGS sequence"/>
</dbReference>
<dbReference type="InterPro" id="IPR008173">
    <property type="entry name" value="Adenylyl_cyclase_CyaB"/>
</dbReference>
<dbReference type="SUPFAM" id="SSF55154">
    <property type="entry name" value="CYTH-like phosphatases"/>
    <property type="match status" value="1"/>
</dbReference>
<feature type="domain" description="CYTH" evidence="1">
    <location>
        <begin position="54"/>
        <end position="96"/>
    </location>
</feature>
<name>A0ABQ9E5K7_TEGGR</name>
<evidence type="ECO:0000313" key="3">
    <source>
        <dbReference type="Proteomes" id="UP001217089"/>
    </source>
</evidence>
<sequence length="109" mass="12344">MPSNVEIKARVADVDSLKSKAAELSQSQGSVLIQEDVFFNVPNGRLKLRKIEETLKRALGIKGIVKKKRILYLVGQTRVHVDQVDKLGDFMELEVEIYNGYSTINHMPF</sequence>
<dbReference type="EMBL" id="JARBDR010000921">
    <property type="protein sequence ID" value="KAJ8298827.1"/>
    <property type="molecule type" value="Genomic_DNA"/>
</dbReference>
<gene>
    <name evidence="2" type="ORF">KUTeg_022887</name>
</gene>
<protein>
    <recommendedName>
        <fullName evidence="1">CYTH domain-containing protein</fullName>
    </recommendedName>
</protein>
<dbReference type="Gene3D" id="2.40.320.10">
    <property type="entry name" value="Hypothetical Protein Pfu-838710-001"/>
    <property type="match status" value="2"/>
</dbReference>
<comment type="caution">
    <text evidence="2">The sequence shown here is derived from an EMBL/GenBank/DDBJ whole genome shotgun (WGS) entry which is preliminary data.</text>
</comment>
<proteinExistence type="predicted"/>
<dbReference type="Pfam" id="PF01928">
    <property type="entry name" value="CYTH"/>
    <property type="match status" value="1"/>
</dbReference>
<dbReference type="InterPro" id="IPR033469">
    <property type="entry name" value="CYTH-like_dom_sf"/>
</dbReference>
<dbReference type="InterPro" id="IPR023577">
    <property type="entry name" value="CYTH_domain"/>
</dbReference>
<reference evidence="2 3" key="1">
    <citation type="submission" date="2022-12" db="EMBL/GenBank/DDBJ databases">
        <title>Chromosome-level genome of Tegillarca granosa.</title>
        <authorList>
            <person name="Kim J."/>
        </authorList>
    </citation>
    <scope>NUCLEOTIDE SEQUENCE [LARGE SCALE GENOMIC DNA]</scope>
    <source>
        <strain evidence="2">Teg-2019</strain>
        <tissue evidence="2">Adductor muscle</tissue>
    </source>
</reference>
<evidence type="ECO:0000313" key="2">
    <source>
        <dbReference type="EMBL" id="KAJ8298827.1"/>
    </source>
</evidence>
<dbReference type="PANTHER" id="PTHR21028:SF2">
    <property type="entry name" value="CYTH DOMAIN-CONTAINING PROTEIN"/>
    <property type="match status" value="1"/>
</dbReference>
<keyword evidence="3" id="KW-1185">Reference proteome</keyword>
<dbReference type="CDD" id="cd07890">
    <property type="entry name" value="CYTH-like_AC_IV-like"/>
    <property type="match status" value="1"/>
</dbReference>
<evidence type="ECO:0000259" key="1">
    <source>
        <dbReference type="Pfam" id="PF01928"/>
    </source>
</evidence>
<accession>A0ABQ9E5K7</accession>
<dbReference type="PANTHER" id="PTHR21028">
    <property type="entry name" value="SI:CH211-156B7.4"/>
    <property type="match status" value="1"/>
</dbReference>